<dbReference type="AlphaFoldDB" id="A0A1G2DB11"/>
<feature type="region of interest" description="Disordered" evidence="6">
    <location>
        <begin position="58"/>
        <end position="115"/>
    </location>
</feature>
<dbReference type="PANTHER" id="PTHR10746:SF6">
    <property type="entry name" value="LARGE RIBOSOMAL SUBUNIT PROTEIN UL4M"/>
    <property type="match status" value="1"/>
</dbReference>
<reference evidence="7 8" key="1">
    <citation type="journal article" date="2016" name="Nat. Commun.">
        <title>Thousands of microbial genomes shed light on interconnected biogeochemical processes in an aquifer system.</title>
        <authorList>
            <person name="Anantharaman K."/>
            <person name="Brown C.T."/>
            <person name="Hug L.A."/>
            <person name="Sharon I."/>
            <person name="Castelle C.J."/>
            <person name="Probst A.J."/>
            <person name="Thomas B.C."/>
            <person name="Singh A."/>
            <person name="Wilkins M.J."/>
            <person name="Karaoz U."/>
            <person name="Brodie E.L."/>
            <person name="Williams K.H."/>
            <person name="Hubbard S.S."/>
            <person name="Banfield J.F."/>
        </authorList>
    </citation>
    <scope>NUCLEOTIDE SEQUENCE [LARGE SCALE GENOMIC DNA]</scope>
</reference>
<evidence type="ECO:0000256" key="5">
    <source>
        <dbReference type="HAMAP-Rule" id="MF_01328"/>
    </source>
</evidence>
<accession>A0A1G2DB11</accession>
<dbReference type="SUPFAM" id="SSF52166">
    <property type="entry name" value="Ribosomal protein L4"/>
    <property type="match status" value="1"/>
</dbReference>
<keyword evidence="5" id="KW-0699">rRNA-binding</keyword>
<evidence type="ECO:0000313" key="8">
    <source>
        <dbReference type="Proteomes" id="UP000177996"/>
    </source>
</evidence>
<dbReference type="STRING" id="1798661.A3D65_04550"/>
<keyword evidence="2 5" id="KW-0689">Ribosomal protein</keyword>
<evidence type="ECO:0000256" key="3">
    <source>
        <dbReference type="ARBA" id="ARBA00023274"/>
    </source>
</evidence>
<gene>
    <name evidence="5" type="primary">rplD</name>
    <name evidence="7" type="ORF">A3D65_04550</name>
</gene>
<sequence length="235" mass="25797">MATKKTTEKKTKAINLEAAIYAPSGKPVGSVTLPAGIFGLPWNSDLVHQVVTAMRANARQPVAHAKDRSEVRGGGKKPWRQKGTGRARHGSSRSPIWRHGGVTHGPRKDKDYSQKVNRKMRVKALYTILSRSYADGKIIFLSDMAFKEPKTKDARAMLSTLGTISGHAQVADRRKQALYVVLPKADANVKKSFQNMGNVLVGTAATLNPVDVLSYQRLLIVSPKESMKVIEARNK</sequence>
<dbReference type="PANTHER" id="PTHR10746">
    <property type="entry name" value="50S RIBOSOMAL PROTEIN L4"/>
    <property type="match status" value="1"/>
</dbReference>
<evidence type="ECO:0000313" key="7">
    <source>
        <dbReference type="EMBL" id="OGZ10817.1"/>
    </source>
</evidence>
<evidence type="ECO:0000256" key="4">
    <source>
        <dbReference type="ARBA" id="ARBA00035244"/>
    </source>
</evidence>
<organism evidence="7 8">
    <name type="scientific">Candidatus Lloydbacteria bacterium RIFCSPHIGHO2_02_FULL_50_13</name>
    <dbReference type="NCBI Taxonomy" id="1798661"/>
    <lineage>
        <taxon>Bacteria</taxon>
        <taxon>Candidatus Lloydiibacteriota</taxon>
    </lineage>
</organism>
<proteinExistence type="inferred from homology"/>
<dbReference type="HAMAP" id="MF_01328_B">
    <property type="entry name" value="Ribosomal_uL4_B"/>
    <property type="match status" value="1"/>
</dbReference>
<comment type="function">
    <text evidence="5">Forms part of the polypeptide exit tunnel.</text>
</comment>
<dbReference type="GO" id="GO:0003735">
    <property type="term" value="F:structural constituent of ribosome"/>
    <property type="evidence" value="ECO:0007669"/>
    <property type="project" value="InterPro"/>
</dbReference>
<feature type="compositionally biased region" description="Basic and acidic residues" evidence="6">
    <location>
        <begin position="64"/>
        <end position="73"/>
    </location>
</feature>
<protein>
    <recommendedName>
        <fullName evidence="4 5">Large ribosomal subunit protein uL4</fullName>
    </recommendedName>
</protein>
<keyword evidence="5" id="KW-0694">RNA-binding</keyword>
<keyword evidence="3 5" id="KW-0687">Ribonucleoprotein</keyword>
<dbReference type="Gene3D" id="3.40.1370.10">
    <property type="match status" value="1"/>
</dbReference>
<dbReference type="Proteomes" id="UP000177996">
    <property type="component" value="Unassembled WGS sequence"/>
</dbReference>
<evidence type="ECO:0000256" key="1">
    <source>
        <dbReference type="ARBA" id="ARBA00010528"/>
    </source>
</evidence>
<dbReference type="InterPro" id="IPR002136">
    <property type="entry name" value="Ribosomal_uL4"/>
</dbReference>
<dbReference type="NCBIfam" id="TIGR03953">
    <property type="entry name" value="rplD_bact"/>
    <property type="match status" value="1"/>
</dbReference>
<dbReference type="Pfam" id="PF00573">
    <property type="entry name" value="Ribosomal_L4"/>
    <property type="match status" value="1"/>
</dbReference>
<dbReference type="GO" id="GO:0005840">
    <property type="term" value="C:ribosome"/>
    <property type="evidence" value="ECO:0007669"/>
    <property type="project" value="UniProtKB-KW"/>
</dbReference>
<dbReference type="GO" id="GO:0019843">
    <property type="term" value="F:rRNA binding"/>
    <property type="evidence" value="ECO:0007669"/>
    <property type="project" value="UniProtKB-UniRule"/>
</dbReference>
<dbReference type="GO" id="GO:1990904">
    <property type="term" value="C:ribonucleoprotein complex"/>
    <property type="evidence" value="ECO:0007669"/>
    <property type="project" value="UniProtKB-KW"/>
</dbReference>
<dbReference type="EMBL" id="MHLL01000002">
    <property type="protein sequence ID" value="OGZ10817.1"/>
    <property type="molecule type" value="Genomic_DNA"/>
</dbReference>
<comment type="similarity">
    <text evidence="1 5">Belongs to the universal ribosomal protein uL4 family.</text>
</comment>
<comment type="caution">
    <text evidence="7">The sequence shown here is derived from an EMBL/GenBank/DDBJ whole genome shotgun (WGS) entry which is preliminary data.</text>
</comment>
<dbReference type="GO" id="GO:0006412">
    <property type="term" value="P:translation"/>
    <property type="evidence" value="ECO:0007669"/>
    <property type="project" value="UniProtKB-UniRule"/>
</dbReference>
<dbReference type="InterPro" id="IPR023574">
    <property type="entry name" value="Ribosomal_uL4_dom_sf"/>
</dbReference>
<dbReference type="InterPro" id="IPR013005">
    <property type="entry name" value="Ribosomal_uL4-like"/>
</dbReference>
<feature type="compositionally biased region" description="Basic residues" evidence="6">
    <location>
        <begin position="74"/>
        <end position="91"/>
    </location>
</feature>
<evidence type="ECO:0000256" key="2">
    <source>
        <dbReference type="ARBA" id="ARBA00022980"/>
    </source>
</evidence>
<name>A0A1G2DB11_9BACT</name>
<comment type="function">
    <text evidence="5">One of the primary rRNA binding proteins, this protein initially binds near the 5'-end of the 23S rRNA. It is important during the early stages of 50S assembly. It makes multiple contacts with different domains of the 23S rRNA in the assembled 50S subunit and ribosome.</text>
</comment>
<evidence type="ECO:0000256" key="6">
    <source>
        <dbReference type="SAM" id="MobiDB-lite"/>
    </source>
</evidence>
<comment type="subunit">
    <text evidence="5">Part of the 50S ribosomal subunit.</text>
</comment>